<keyword evidence="2" id="KW-1185">Reference proteome</keyword>
<organism evidence="1 2">
    <name type="scientific">Natranaerobius thermophilus (strain ATCC BAA-1301 / DSM 18059 / JW/NM-WN-LF)</name>
    <dbReference type="NCBI Taxonomy" id="457570"/>
    <lineage>
        <taxon>Bacteria</taxon>
        <taxon>Bacillati</taxon>
        <taxon>Bacillota</taxon>
        <taxon>Clostridia</taxon>
        <taxon>Natranaerobiales</taxon>
        <taxon>Natranaerobiaceae</taxon>
        <taxon>Natranaerobius</taxon>
    </lineage>
</organism>
<evidence type="ECO:0000313" key="2">
    <source>
        <dbReference type="Proteomes" id="UP000001683"/>
    </source>
</evidence>
<reference evidence="1 2" key="1">
    <citation type="submission" date="2008-04" db="EMBL/GenBank/DDBJ databases">
        <title>Complete sequence of chromosome of Natranaerobius thermophilus JW/NM-WN-LF.</title>
        <authorList>
            <consortium name="US DOE Joint Genome Institute"/>
            <person name="Copeland A."/>
            <person name="Lucas S."/>
            <person name="Lapidus A."/>
            <person name="Glavina del Rio T."/>
            <person name="Dalin E."/>
            <person name="Tice H."/>
            <person name="Bruce D."/>
            <person name="Goodwin L."/>
            <person name="Pitluck S."/>
            <person name="Chertkov O."/>
            <person name="Brettin T."/>
            <person name="Detter J.C."/>
            <person name="Han C."/>
            <person name="Kuske C.R."/>
            <person name="Schmutz J."/>
            <person name="Larimer F."/>
            <person name="Land M."/>
            <person name="Hauser L."/>
            <person name="Kyrpides N."/>
            <person name="Lykidis A."/>
            <person name="Mesbah N.M."/>
            <person name="Wiegel J."/>
        </authorList>
    </citation>
    <scope>NUCLEOTIDE SEQUENCE [LARGE SCALE GENOMIC DNA]</scope>
    <source>
        <strain evidence="2">ATCC BAA-1301 / DSM 18059 / JW/NM-WN-LF</strain>
    </source>
</reference>
<dbReference type="AlphaFoldDB" id="B2A206"/>
<proteinExistence type="predicted"/>
<dbReference type="OrthoDB" id="2955634at2"/>
<dbReference type="EMBL" id="CP001034">
    <property type="protein sequence ID" value="ACB84811.1"/>
    <property type="molecule type" value="Genomic_DNA"/>
</dbReference>
<dbReference type="HOGENOM" id="CLU_610734_0_0_9"/>
<dbReference type="Pfam" id="PF05133">
    <property type="entry name" value="SPP1_portal"/>
    <property type="match status" value="1"/>
</dbReference>
<reference evidence="1 2" key="2">
    <citation type="journal article" date="2011" name="J. Bacteriol.">
        <title>Complete genome sequence of the anaerobic, halophilic alkalithermophile Natranaerobius thermophilus JW/NM-WN-LF.</title>
        <authorList>
            <person name="Zhao B."/>
            <person name="Mesbah N.M."/>
            <person name="Dalin E."/>
            <person name="Goodwin L."/>
            <person name="Nolan M."/>
            <person name="Pitluck S."/>
            <person name="Chertkov O."/>
            <person name="Brettin T.S."/>
            <person name="Han J."/>
            <person name="Larimer F.W."/>
            <person name="Land M.L."/>
            <person name="Hauser L."/>
            <person name="Kyrpides N."/>
            <person name="Wiegel J."/>
        </authorList>
    </citation>
    <scope>NUCLEOTIDE SEQUENCE [LARGE SCALE GENOMIC DNA]</scope>
    <source>
        <strain evidence="2">ATCC BAA-1301 / DSM 18059 / JW/NM-WN-LF</strain>
    </source>
</reference>
<gene>
    <name evidence="1" type="ordered locus">Nther_1228</name>
</gene>
<dbReference type="KEGG" id="nth:Nther_1228"/>
<name>B2A206_NATTJ</name>
<accession>B2A206</accession>
<dbReference type="eggNOG" id="ENOG502Z93B">
    <property type="taxonomic scope" value="Bacteria"/>
</dbReference>
<dbReference type="InterPro" id="IPR021145">
    <property type="entry name" value="Portal_protein_SPP1_Gp6-like"/>
</dbReference>
<dbReference type="Proteomes" id="UP000001683">
    <property type="component" value="Chromosome"/>
</dbReference>
<dbReference type="RefSeq" id="WP_012447686.1">
    <property type="nucleotide sequence ID" value="NC_010718.1"/>
</dbReference>
<sequence length="437" mass="50678">MTTLQDYIEENYNDRETFFKEEVNRMDNVKRVNEIIDIKEFLEGKNHSILNSQTEEYKGKTYYPATIVLNYAKTICNFQTNFLLKNPVSLTCSNEGLLNRVKEVYDIGNYDRIDFDILDKVVKYGNAYEYPYISEDGYIYSKIIPPEDGYPIFSEFGNEYIGFIESYTVDNVTFWVVFTEDKVEEYSNKGGKIHKIGEYENVSGLPCIYKSDNELDENFGRSDVLRFGEIIEEMERLISRSCDGLYKYMDGLPIMSGQQLEGEEGVNPKIAGEGLNLEDGAEFYFANNEINERAFKEIYNTLKQALLDISQTPAVAFNQTDISNLSEVSIRMMYTLASMKGSLNEKFMREGFEQRFDRFKRLLDYKGENYEGWETLDAVFHPALPRNDNEVIDNLQKLDDMGAISLDTLLDKNPYVNDKNFEKKRLEESNDNGNSEE</sequence>
<protein>
    <submittedName>
        <fullName evidence="1">Portal protein SPP1</fullName>
    </submittedName>
</protein>
<evidence type="ECO:0000313" key="1">
    <source>
        <dbReference type="EMBL" id="ACB84811.1"/>
    </source>
</evidence>
<dbReference type="InParanoid" id="B2A206"/>